<dbReference type="AlphaFoldDB" id="A0A1Y5TV59"/>
<evidence type="ECO:0000313" key="2">
    <source>
        <dbReference type="Proteomes" id="UP000193077"/>
    </source>
</evidence>
<proteinExistence type="predicted"/>
<evidence type="ECO:0000313" key="1">
    <source>
        <dbReference type="EMBL" id="SLN70449.1"/>
    </source>
</evidence>
<dbReference type="RefSeq" id="WP_165759861.1">
    <property type="nucleotide sequence ID" value="NZ_FWFO01000005.1"/>
</dbReference>
<dbReference type="EMBL" id="FWFO01000005">
    <property type="protein sequence ID" value="SLN70449.1"/>
    <property type="molecule type" value="Genomic_DNA"/>
</dbReference>
<sequence>MEIEQSAPKSRRLVEVGQIVIDQNAPCLGCTTCRGVCFALAEVATLPEVVLRRGSTP</sequence>
<reference evidence="1 2" key="1">
    <citation type="submission" date="2017-03" db="EMBL/GenBank/DDBJ databases">
        <authorList>
            <person name="Afonso C.L."/>
            <person name="Miller P.J."/>
            <person name="Scott M.A."/>
            <person name="Spackman E."/>
            <person name="Goraichik I."/>
            <person name="Dimitrov K.M."/>
            <person name="Suarez D.L."/>
            <person name="Swayne D.E."/>
        </authorList>
    </citation>
    <scope>NUCLEOTIDE SEQUENCE [LARGE SCALE GENOMIC DNA]</scope>
    <source>
        <strain evidence="1 2">CECT 7639</strain>
    </source>
</reference>
<protein>
    <submittedName>
        <fullName evidence="1">Uncharacterized protein</fullName>
    </submittedName>
</protein>
<name>A0A1Y5TV59_9RHOB</name>
<accession>A0A1Y5TV59</accession>
<keyword evidence="2" id="KW-1185">Reference proteome</keyword>
<gene>
    <name evidence="1" type="ORF">TRL7639_04159</name>
</gene>
<dbReference type="Proteomes" id="UP000193077">
    <property type="component" value="Unassembled WGS sequence"/>
</dbReference>
<organism evidence="1 2">
    <name type="scientific">Falsiruegeria litorea R37</name>
    <dbReference type="NCBI Taxonomy" id="1200284"/>
    <lineage>
        <taxon>Bacteria</taxon>
        <taxon>Pseudomonadati</taxon>
        <taxon>Pseudomonadota</taxon>
        <taxon>Alphaproteobacteria</taxon>
        <taxon>Rhodobacterales</taxon>
        <taxon>Roseobacteraceae</taxon>
        <taxon>Falsiruegeria</taxon>
    </lineage>
</organism>